<sequence length="484" mass="56176">MIRIYIDWNVMSQMKNGHHSDFFSIISDNEKFLKPYSSSHLGDISASSQELSNMENIDSDLDFISNLTQNYCLFHIEGRTVFRNNPPRDLYIQDSNLSQLLDVLRIKPLSDNLDEESRNLQELLNEQITLFKNTPIDKVFQKSFENPETAHLMRSFLPELEDNYTQVGLLTAIFGMIERMNKNTAYKDLRENLQGGADIKRDQIFHSASPYELIDKAYKKKGILAEPKSPAHEFASPWFTEISNEYIALDMHGYQEDKISINRGRKQTFRNTMEDAFHTAFGSSCDFYITQDQRNCKKANAVYEKLDINTIAMSADDFLILYKKCLQFKTVDFLNQLLHLLKNLVPSNTSDLKSSPYDSAFFFFDYFNVIRIITDKSTKSPFLLLTRHLPTNSPPIFGKEAHVLVSKLQLLLGNDVDNLGKFSDPEMEQIEKDSWLGRHWKYADVNIKLRAMEGHLQLYLYPPNNKNWIQKLLHAVKSFFNFGK</sequence>
<proteinExistence type="predicted"/>
<evidence type="ECO:0000313" key="4">
    <source>
        <dbReference type="Proteomes" id="UP000279541"/>
    </source>
</evidence>
<dbReference type="KEGG" id="cjt:EG359_05755"/>
<dbReference type="AlphaFoldDB" id="A0A1N7HTY8"/>
<reference evidence="1 4" key="2">
    <citation type="submission" date="2018-11" db="EMBL/GenBank/DDBJ databases">
        <title>Proposal to divide the Flavobacteriaceae and reorganize its genera based on Amino Acid Identity values calculated from whole genome sequences.</title>
        <authorList>
            <person name="Nicholson A.C."/>
            <person name="Gulvik C.A."/>
            <person name="Whitney A.M."/>
            <person name="Humrighouse B.W."/>
            <person name="Bell M."/>
            <person name="Holmes B."/>
            <person name="Steigerwalt A.G."/>
            <person name="Villarma A."/>
            <person name="Sheth M."/>
            <person name="Batra D."/>
            <person name="Pryor J."/>
            <person name="Bernardet J.-F."/>
            <person name="Hugo C."/>
            <person name="Kampfer P."/>
            <person name="Newman J."/>
            <person name="McQuiston J.R."/>
        </authorList>
    </citation>
    <scope>NUCLEOTIDE SEQUENCE [LARGE SCALE GENOMIC DNA]</scope>
    <source>
        <strain evidence="1 4">DSM 16927</strain>
    </source>
</reference>
<dbReference type="EMBL" id="CP033926">
    <property type="protein sequence ID" value="AZA99136.1"/>
    <property type="molecule type" value="Genomic_DNA"/>
</dbReference>
<evidence type="ECO:0000313" key="3">
    <source>
        <dbReference type="Proteomes" id="UP000186106"/>
    </source>
</evidence>
<dbReference type="RefSeq" id="WP_076351124.1">
    <property type="nucleotide sequence ID" value="NZ_CP033926.1"/>
</dbReference>
<keyword evidence="4" id="KW-1185">Reference proteome</keyword>
<evidence type="ECO:0008006" key="5">
    <source>
        <dbReference type="Google" id="ProtNLM"/>
    </source>
</evidence>
<accession>A0A1N7HTY8</accession>
<organism evidence="2 3">
    <name type="scientific">Chryseobacterium joostei</name>
    <dbReference type="NCBI Taxonomy" id="112234"/>
    <lineage>
        <taxon>Bacteria</taxon>
        <taxon>Pseudomonadati</taxon>
        <taxon>Bacteroidota</taxon>
        <taxon>Flavobacteriia</taxon>
        <taxon>Flavobacteriales</taxon>
        <taxon>Weeksellaceae</taxon>
        <taxon>Chryseobacterium group</taxon>
        <taxon>Chryseobacterium</taxon>
    </lineage>
</organism>
<dbReference type="STRING" id="112234.SAMN05421768_101209"/>
<gene>
    <name evidence="1" type="ORF">EG359_05755</name>
    <name evidence="2" type="ORF">SAMN05421768_101209</name>
</gene>
<evidence type="ECO:0000313" key="2">
    <source>
        <dbReference type="EMBL" id="SIS28218.1"/>
    </source>
</evidence>
<dbReference type="Proteomes" id="UP000279541">
    <property type="component" value="Chromosome"/>
</dbReference>
<reference evidence="2 3" key="1">
    <citation type="submission" date="2017-01" db="EMBL/GenBank/DDBJ databases">
        <authorList>
            <person name="Mah S.A."/>
            <person name="Swanson W.J."/>
            <person name="Moy G.W."/>
            <person name="Vacquier V.D."/>
        </authorList>
    </citation>
    <scope>NUCLEOTIDE SEQUENCE [LARGE SCALE GENOMIC DNA]</scope>
    <source>
        <strain evidence="2 3">DSM 16927</strain>
    </source>
</reference>
<name>A0A1N7HTY8_9FLAO</name>
<dbReference type="OrthoDB" id="1413206at2"/>
<protein>
    <recommendedName>
        <fullName evidence="5">DUF4935 domain-containing protein</fullName>
    </recommendedName>
</protein>
<dbReference type="Proteomes" id="UP000186106">
    <property type="component" value="Unassembled WGS sequence"/>
</dbReference>
<dbReference type="EMBL" id="FTNZ01000001">
    <property type="protein sequence ID" value="SIS28218.1"/>
    <property type="molecule type" value="Genomic_DNA"/>
</dbReference>
<evidence type="ECO:0000313" key="1">
    <source>
        <dbReference type="EMBL" id="AZA99136.1"/>
    </source>
</evidence>